<dbReference type="HOGENOM" id="CLU_2484277_0_0_1"/>
<dbReference type="AlphaFoldDB" id="M2Z4W8"/>
<dbReference type="VEuPathDB" id="FungiDB:MYCFIDRAFT_173750"/>
<dbReference type="EMBL" id="KB446557">
    <property type="protein sequence ID" value="EME84845.1"/>
    <property type="molecule type" value="Genomic_DNA"/>
</dbReference>
<evidence type="ECO:0000313" key="1">
    <source>
        <dbReference type="EMBL" id="EME84845.1"/>
    </source>
</evidence>
<dbReference type="GeneID" id="19333049"/>
<gene>
    <name evidence="1" type="ORF">MYCFIDRAFT_173750</name>
</gene>
<sequence>MLRCAASENRKRQSLCRGSVEASQVIDQYEWVGPRYTLENPAYIQGFDELGPESPDCGRKLANVAVGGRTVQGQSAISSSRVNDYYP</sequence>
<reference evidence="1 2" key="1">
    <citation type="journal article" date="2012" name="PLoS Pathog.">
        <title>Diverse lifestyles and strategies of plant pathogenesis encoded in the genomes of eighteen Dothideomycetes fungi.</title>
        <authorList>
            <person name="Ohm R.A."/>
            <person name="Feau N."/>
            <person name="Henrissat B."/>
            <person name="Schoch C.L."/>
            <person name="Horwitz B.A."/>
            <person name="Barry K.W."/>
            <person name="Condon B.J."/>
            <person name="Copeland A.C."/>
            <person name="Dhillon B."/>
            <person name="Glaser F."/>
            <person name="Hesse C.N."/>
            <person name="Kosti I."/>
            <person name="LaButti K."/>
            <person name="Lindquist E.A."/>
            <person name="Lucas S."/>
            <person name="Salamov A.A."/>
            <person name="Bradshaw R.E."/>
            <person name="Ciuffetti L."/>
            <person name="Hamelin R.C."/>
            <person name="Kema G.H.J."/>
            <person name="Lawrence C."/>
            <person name="Scott J.A."/>
            <person name="Spatafora J.W."/>
            <person name="Turgeon B.G."/>
            <person name="de Wit P.J.G.M."/>
            <person name="Zhong S."/>
            <person name="Goodwin S.B."/>
            <person name="Grigoriev I.V."/>
        </authorList>
    </citation>
    <scope>NUCLEOTIDE SEQUENCE [LARGE SCALE GENOMIC DNA]</scope>
    <source>
        <strain evidence="1 2">CIRAD86</strain>
    </source>
</reference>
<dbReference type="Proteomes" id="UP000016932">
    <property type="component" value="Unassembled WGS sequence"/>
</dbReference>
<organism evidence="1 2">
    <name type="scientific">Pseudocercospora fijiensis (strain CIRAD86)</name>
    <name type="common">Black leaf streak disease fungus</name>
    <name type="synonym">Mycosphaerella fijiensis</name>
    <dbReference type="NCBI Taxonomy" id="383855"/>
    <lineage>
        <taxon>Eukaryota</taxon>
        <taxon>Fungi</taxon>
        <taxon>Dikarya</taxon>
        <taxon>Ascomycota</taxon>
        <taxon>Pezizomycotina</taxon>
        <taxon>Dothideomycetes</taxon>
        <taxon>Dothideomycetidae</taxon>
        <taxon>Mycosphaerellales</taxon>
        <taxon>Mycosphaerellaceae</taxon>
        <taxon>Pseudocercospora</taxon>
    </lineage>
</organism>
<proteinExistence type="predicted"/>
<evidence type="ECO:0000313" key="2">
    <source>
        <dbReference type="Proteomes" id="UP000016932"/>
    </source>
</evidence>
<dbReference type="KEGG" id="pfj:MYCFIDRAFT_173750"/>
<protein>
    <submittedName>
        <fullName evidence="1">Uncharacterized protein</fullName>
    </submittedName>
</protein>
<dbReference type="RefSeq" id="XP_007925412.1">
    <property type="nucleotide sequence ID" value="XM_007927221.1"/>
</dbReference>
<keyword evidence="2" id="KW-1185">Reference proteome</keyword>
<name>M2Z4W8_PSEFD</name>
<accession>M2Z4W8</accession>